<dbReference type="OrthoDB" id="3165318at2759"/>
<gene>
    <name evidence="1" type="ORF">JR316_011010</name>
</gene>
<dbReference type="AlphaFoldDB" id="A0A8H8CGC0"/>
<organism evidence="1">
    <name type="scientific">Psilocybe cubensis</name>
    <name type="common">Psychedelic mushroom</name>
    <name type="synonym">Stropharia cubensis</name>
    <dbReference type="NCBI Taxonomy" id="181762"/>
    <lineage>
        <taxon>Eukaryota</taxon>
        <taxon>Fungi</taxon>
        <taxon>Dikarya</taxon>
        <taxon>Basidiomycota</taxon>
        <taxon>Agaricomycotina</taxon>
        <taxon>Agaricomycetes</taxon>
        <taxon>Agaricomycetidae</taxon>
        <taxon>Agaricales</taxon>
        <taxon>Agaricineae</taxon>
        <taxon>Strophariaceae</taxon>
        <taxon>Psilocybe</taxon>
    </lineage>
</organism>
<dbReference type="EMBL" id="JAFIQS010000013">
    <property type="protein sequence ID" value="KAG5163819.1"/>
    <property type="molecule type" value="Genomic_DNA"/>
</dbReference>
<accession>A0A8H8CGC0</accession>
<name>A0A8H8CGC0_PSICU</name>
<evidence type="ECO:0000313" key="1">
    <source>
        <dbReference type="EMBL" id="KAG5163819.1"/>
    </source>
</evidence>
<sequence length="215" mass="23465">MPITGNARQLTFRANNLGKEIDLMLMFTPPAEGKLYSDLYPVCWKVLQFHSSGVSAATVHYSASTAFVAPQKDTDNIVSAYNVESCETGELCALMTNDKGNNYLTKAAVGSKGVVQCKVQTSTPAEVAFGLFNADKTTVNPVFKWTGLGIGSTLAVRLTPILKIYAVSDYQASEIIKGDVHSEVKFEVDLMTLPHETNWNVIRDPVSKEIKIVRA</sequence>
<comment type="caution">
    <text evidence="1">The sequence shown here is derived from an EMBL/GenBank/DDBJ whole genome shotgun (WGS) entry which is preliminary data.</text>
</comment>
<reference evidence="1" key="1">
    <citation type="submission" date="2021-02" db="EMBL/GenBank/DDBJ databases">
        <title>Psilocybe cubensis genome.</title>
        <authorList>
            <person name="Mckernan K.J."/>
            <person name="Crawford S."/>
            <person name="Trippe A."/>
            <person name="Kane L.T."/>
            <person name="Mclaughlin S."/>
        </authorList>
    </citation>
    <scope>NUCLEOTIDE SEQUENCE [LARGE SCALE GENOMIC DNA]</scope>
    <source>
        <strain evidence="1">MGC-MH-2018</strain>
    </source>
</reference>
<protein>
    <submittedName>
        <fullName evidence="1">Uncharacterized protein</fullName>
    </submittedName>
</protein>
<proteinExistence type="predicted"/>